<keyword evidence="2" id="KW-1185">Reference proteome</keyword>
<sequence>MSEKLQATEQCRLWTVVIAGNDPEKDVASLTRGSSSTADIERLMVATNANVVKELKSYPDKIGILGTMLDARIIPLPILTVLSVVRKYASDALRAKMKEVSMDTRSVDSIKKTSKRLRNSELARALNSETIGLGRSGQAPGSNTIESFEKLAKIARTNDELANKALGQGLQDEGLIRSFKTEVDLGNGLTRRTDLVCETEFGKVRIEVMWRKTTSRADIANYVLQKVQNYGRALGFLK</sequence>
<protein>
    <submittedName>
        <fullName evidence="1">Uncharacterized protein</fullName>
    </submittedName>
</protein>
<dbReference type="EMBL" id="JAMXFF010000086">
    <property type="protein sequence ID" value="MCT7970296.1"/>
    <property type="molecule type" value="Genomic_DNA"/>
</dbReference>
<accession>A0ABT2N3L6</accession>
<gene>
    <name evidence="1" type="ORF">NG799_28675</name>
</gene>
<name>A0ABT2N3L6_9CYAN</name>
<evidence type="ECO:0000313" key="2">
    <source>
        <dbReference type="Proteomes" id="UP001525890"/>
    </source>
</evidence>
<evidence type="ECO:0000313" key="1">
    <source>
        <dbReference type="EMBL" id="MCT7970296.1"/>
    </source>
</evidence>
<comment type="caution">
    <text evidence="1">The sequence shown here is derived from an EMBL/GenBank/DDBJ whole genome shotgun (WGS) entry which is preliminary data.</text>
</comment>
<reference evidence="1 2" key="1">
    <citation type="journal article" date="2022" name="Front. Microbiol.">
        <title>High genomic differentiation and limited gene flow indicate recent cryptic speciation within the genus Laspinema (cyanobacteria).</title>
        <authorList>
            <person name="Stanojkovic A."/>
            <person name="Skoupy S."/>
            <person name="Skaloud P."/>
            <person name="Dvorak P."/>
        </authorList>
    </citation>
    <scope>NUCLEOTIDE SEQUENCE [LARGE SCALE GENOMIC DNA]</scope>
    <source>
        <strain evidence="1 2">D2a</strain>
    </source>
</reference>
<dbReference type="RefSeq" id="WP_368009715.1">
    <property type="nucleotide sequence ID" value="NZ_JAMXFF010000086.1"/>
</dbReference>
<proteinExistence type="predicted"/>
<dbReference type="Proteomes" id="UP001525890">
    <property type="component" value="Unassembled WGS sequence"/>
</dbReference>
<organism evidence="1 2">
    <name type="scientific">Laspinema palackyanum D2a</name>
    <dbReference type="NCBI Taxonomy" id="2953684"/>
    <lineage>
        <taxon>Bacteria</taxon>
        <taxon>Bacillati</taxon>
        <taxon>Cyanobacteriota</taxon>
        <taxon>Cyanophyceae</taxon>
        <taxon>Oscillatoriophycideae</taxon>
        <taxon>Oscillatoriales</taxon>
        <taxon>Laspinemataceae</taxon>
        <taxon>Laspinema</taxon>
        <taxon>Laspinema palackyanum</taxon>
    </lineage>
</organism>